<evidence type="ECO:0000256" key="2">
    <source>
        <dbReference type="ARBA" id="ARBA00023015"/>
    </source>
</evidence>
<evidence type="ECO:0000256" key="4">
    <source>
        <dbReference type="ARBA" id="ARBA00023242"/>
    </source>
</evidence>
<dbReference type="InterPro" id="IPR043561">
    <property type="entry name" value="LHW-like"/>
</dbReference>
<protein>
    <recommendedName>
        <fullName evidence="6">BHLH domain-containing protein</fullName>
    </recommendedName>
</protein>
<dbReference type="SUPFAM" id="SSF47459">
    <property type="entry name" value="HLH, helix-loop-helix DNA-binding domain"/>
    <property type="match status" value="1"/>
</dbReference>
<feature type="compositionally biased region" description="Basic and acidic residues" evidence="5">
    <location>
        <begin position="104"/>
        <end position="117"/>
    </location>
</feature>
<feature type="compositionally biased region" description="Polar residues" evidence="5">
    <location>
        <begin position="31"/>
        <end position="51"/>
    </location>
</feature>
<dbReference type="PANTHER" id="PTHR46196:SF1">
    <property type="entry name" value="TRANSCRIPTION FACTOR EMB1444-RELATED"/>
    <property type="match status" value="1"/>
</dbReference>
<dbReference type="InterPro" id="IPR036638">
    <property type="entry name" value="HLH_DNA-bd_sf"/>
</dbReference>
<keyword evidence="2" id="KW-0805">Transcription regulation</keyword>
<evidence type="ECO:0000313" key="8">
    <source>
        <dbReference type="Proteomes" id="UP001341840"/>
    </source>
</evidence>
<evidence type="ECO:0000256" key="5">
    <source>
        <dbReference type="SAM" id="MobiDB-lite"/>
    </source>
</evidence>
<gene>
    <name evidence="7" type="ORF">PIB30_000285</name>
</gene>
<dbReference type="PANTHER" id="PTHR46196">
    <property type="entry name" value="TRANSCRIPTION FACTOR BHLH155-LIKE ISOFORM X1-RELATED"/>
    <property type="match status" value="1"/>
</dbReference>
<accession>A0ABU6T2E7</accession>
<feature type="domain" description="BHLH" evidence="6">
    <location>
        <begin position="103"/>
        <end position="152"/>
    </location>
</feature>
<comment type="caution">
    <text evidence="7">The sequence shown here is derived from an EMBL/GenBank/DDBJ whole genome shotgun (WGS) entry which is preliminary data.</text>
</comment>
<evidence type="ECO:0000256" key="1">
    <source>
        <dbReference type="ARBA" id="ARBA00004123"/>
    </source>
</evidence>
<name>A0ABU6T2E7_9FABA</name>
<organism evidence="7 8">
    <name type="scientific">Stylosanthes scabra</name>
    <dbReference type="NCBI Taxonomy" id="79078"/>
    <lineage>
        <taxon>Eukaryota</taxon>
        <taxon>Viridiplantae</taxon>
        <taxon>Streptophyta</taxon>
        <taxon>Embryophyta</taxon>
        <taxon>Tracheophyta</taxon>
        <taxon>Spermatophyta</taxon>
        <taxon>Magnoliopsida</taxon>
        <taxon>eudicotyledons</taxon>
        <taxon>Gunneridae</taxon>
        <taxon>Pentapetalae</taxon>
        <taxon>rosids</taxon>
        <taxon>fabids</taxon>
        <taxon>Fabales</taxon>
        <taxon>Fabaceae</taxon>
        <taxon>Papilionoideae</taxon>
        <taxon>50 kb inversion clade</taxon>
        <taxon>dalbergioids sensu lato</taxon>
        <taxon>Dalbergieae</taxon>
        <taxon>Pterocarpus clade</taxon>
        <taxon>Stylosanthes</taxon>
    </lineage>
</organism>
<keyword evidence="8" id="KW-1185">Reference proteome</keyword>
<dbReference type="InterPro" id="IPR011598">
    <property type="entry name" value="bHLH_dom"/>
</dbReference>
<dbReference type="Proteomes" id="UP001341840">
    <property type="component" value="Unassembled WGS sequence"/>
</dbReference>
<keyword evidence="3" id="KW-0804">Transcription</keyword>
<evidence type="ECO:0000313" key="7">
    <source>
        <dbReference type="EMBL" id="MED6142720.1"/>
    </source>
</evidence>
<feature type="region of interest" description="Disordered" evidence="5">
    <location>
        <begin position="83"/>
        <end position="117"/>
    </location>
</feature>
<sequence>MVANLCRNSNDINGEVSFSASMQAAIASGRNPETSSHSMHTINSEGYSIDQSPPVKEEKKRSLSSSAICGMMSPKGFASPCPSSCSEQFERSSEPAKNSKKRARPGESCRPRPRDRQLIQDRIKELRELVPNGAKCSIDSLLECTIKHMLFLQSVTKHADKLNKVADASKTKRHHTETDVLGTSGYQQGSSWAMEVGGHLKVRSILVENLNKNGQMLVEVSTG</sequence>
<proteinExistence type="predicted"/>
<dbReference type="PROSITE" id="PS50888">
    <property type="entry name" value="BHLH"/>
    <property type="match status" value="1"/>
</dbReference>
<reference evidence="7 8" key="1">
    <citation type="journal article" date="2023" name="Plants (Basel)">
        <title>Bridging the Gap: Combining Genomics and Transcriptomics Approaches to Understand Stylosanthes scabra, an Orphan Legume from the Brazilian Caatinga.</title>
        <authorList>
            <person name="Ferreira-Neto J.R.C."/>
            <person name="da Silva M.D."/>
            <person name="Binneck E."/>
            <person name="de Melo N.F."/>
            <person name="da Silva R.H."/>
            <person name="de Melo A.L.T.M."/>
            <person name="Pandolfi V."/>
            <person name="Bustamante F.O."/>
            <person name="Brasileiro-Vidal A.C."/>
            <person name="Benko-Iseppon A.M."/>
        </authorList>
    </citation>
    <scope>NUCLEOTIDE SEQUENCE [LARGE SCALE GENOMIC DNA]</scope>
    <source>
        <tissue evidence="7">Leaves</tissue>
    </source>
</reference>
<dbReference type="Pfam" id="PF23176">
    <property type="entry name" value="bHLH_LHW"/>
    <property type="match status" value="1"/>
</dbReference>
<keyword evidence="4" id="KW-0539">Nucleus</keyword>
<evidence type="ECO:0000256" key="3">
    <source>
        <dbReference type="ARBA" id="ARBA00023163"/>
    </source>
</evidence>
<evidence type="ECO:0000259" key="6">
    <source>
        <dbReference type="PROSITE" id="PS50888"/>
    </source>
</evidence>
<feature type="region of interest" description="Disordered" evidence="5">
    <location>
        <begin position="27"/>
        <end position="65"/>
    </location>
</feature>
<dbReference type="EMBL" id="JASCZI010090622">
    <property type="protein sequence ID" value="MED6142720.1"/>
    <property type="molecule type" value="Genomic_DNA"/>
</dbReference>
<comment type="subcellular location">
    <subcellularLocation>
        <location evidence="1">Nucleus</location>
    </subcellularLocation>
</comment>